<proteinExistence type="predicted"/>
<protein>
    <recommendedName>
        <fullName evidence="2">DUF4187 domain-containing protein</fullName>
    </recommendedName>
</protein>
<evidence type="ECO:0000259" key="2">
    <source>
        <dbReference type="SMART" id="SM01173"/>
    </source>
</evidence>
<dbReference type="InterPro" id="IPR025239">
    <property type="entry name" value="DUF4187"/>
</dbReference>
<evidence type="ECO:0000313" key="4">
    <source>
        <dbReference type="Proteomes" id="UP000065495"/>
    </source>
</evidence>
<feature type="region of interest" description="Disordered" evidence="1">
    <location>
        <begin position="1"/>
        <end position="52"/>
    </location>
</feature>
<dbReference type="SMART" id="SM01173">
    <property type="entry name" value="DUF4187"/>
    <property type="match status" value="1"/>
</dbReference>
<dbReference type="VEuPathDB" id="FungiDB:KLMA_40181"/>
<dbReference type="PANTHER" id="PTHR21032">
    <property type="entry name" value="G PATCH DOMAIN-CONTAINING PROTEIN 11"/>
    <property type="match status" value="1"/>
</dbReference>
<dbReference type="AlphaFoldDB" id="W0T9V0"/>
<feature type="compositionally biased region" description="Low complexity" evidence="1">
    <location>
        <begin position="16"/>
        <end position="26"/>
    </location>
</feature>
<dbReference type="RefSeq" id="XP_022676031.1">
    <property type="nucleotide sequence ID" value="XM_022819468.1"/>
</dbReference>
<evidence type="ECO:0000313" key="3">
    <source>
        <dbReference type="EMBL" id="BAO40205.1"/>
    </source>
</evidence>
<gene>
    <name evidence="3" type="ORF">KLMA_40181</name>
</gene>
<sequence length="274" mass="31080">MKRSPLDVVDSTECASSDGDLSDGSSNNHHFKPQAFVKAKRQKTKLEESPVDSDCEDDYLTFEIEGEEDSTKLAKPVEHVPLSKLLPKGLKMMQSMGYKAGDDQKASGLIPIEIKTDRVGIKIKSHEKATGTGDLTNDNAETHFRERVAARNKMEHKQRILKQMQKIAFTLTGDVDLLSSTSDPRDFNVLWRDYAIELLKEITATDSSESESELAMPEDDELVMFHQLSTDEQIEKLNTFLRAELRYCFYCGSKYKNDEDLYSHCPGFTEEDHQ</sequence>
<accession>W0T9V0</accession>
<dbReference type="KEGG" id="kmx:KLMA_40181"/>
<dbReference type="InterPro" id="IPR039249">
    <property type="entry name" value="GPATCH11"/>
</dbReference>
<reference evidence="3 4" key="1">
    <citation type="journal article" date="2015" name="Biotechnol. Biofuels">
        <title>Genetic basis of the highly efficient yeast Kluyveromyces marxianus: complete genome sequence and transcriptome analyses.</title>
        <authorList>
            <person name="Lertwattanasakul N."/>
            <person name="Kosaka T."/>
            <person name="Hosoyama A."/>
            <person name="Suzuki Y."/>
            <person name="Rodrussamee N."/>
            <person name="Matsutani M."/>
            <person name="Murata M."/>
            <person name="Fujimoto N."/>
            <person name="Suprayogi"/>
            <person name="Tsuchikane K."/>
            <person name="Limtong S."/>
            <person name="Fujita N."/>
            <person name="Yamada M."/>
        </authorList>
    </citation>
    <scope>NUCLEOTIDE SEQUENCE [LARGE SCALE GENOMIC DNA]</scope>
    <source>
        <strain evidence="4">DMKU3-1042 / BCC 29191 / NBRC 104275</strain>
    </source>
</reference>
<dbReference type="EMBL" id="AP012216">
    <property type="protein sequence ID" value="BAO40205.1"/>
    <property type="molecule type" value="Genomic_DNA"/>
</dbReference>
<dbReference type="Pfam" id="PF13821">
    <property type="entry name" value="DUF4187"/>
    <property type="match status" value="1"/>
</dbReference>
<name>W0T9V0_KLUMD</name>
<feature type="domain" description="DUF4187" evidence="2">
    <location>
        <begin position="219"/>
        <end position="273"/>
    </location>
</feature>
<dbReference type="GeneID" id="34716173"/>
<evidence type="ECO:0000256" key="1">
    <source>
        <dbReference type="SAM" id="MobiDB-lite"/>
    </source>
</evidence>
<dbReference type="OrthoDB" id="786951at2759"/>
<dbReference type="PANTHER" id="PTHR21032:SF0">
    <property type="entry name" value="G PATCH DOMAIN-CONTAINING PROTEIN 11"/>
    <property type="match status" value="1"/>
</dbReference>
<dbReference type="GO" id="GO:0000776">
    <property type="term" value="C:kinetochore"/>
    <property type="evidence" value="ECO:0007669"/>
    <property type="project" value="TreeGrafter"/>
</dbReference>
<dbReference type="Proteomes" id="UP000065495">
    <property type="component" value="Chromosome 4"/>
</dbReference>
<organism evidence="3 4">
    <name type="scientific">Kluyveromyces marxianus (strain DMKU3-1042 / BCC 29191 / NBRC 104275)</name>
    <name type="common">Yeast</name>
    <name type="synonym">Candida kefyr</name>
    <dbReference type="NCBI Taxonomy" id="1003335"/>
    <lineage>
        <taxon>Eukaryota</taxon>
        <taxon>Fungi</taxon>
        <taxon>Dikarya</taxon>
        <taxon>Ascomycota</taxon>
        <taxon>Saccharomycotina</taxon>
        <taxon>Saccharomycetes</taxon>
        <taxon>Saccharomycetales</taxon>
        <taxon>Saccharomycetaceae</taxon>
        <taxon>Kluyveromyces</taxon>
    </lineage>
</organism>